<dbReference type="InterPro" id="IPR003661">
    <property type="entry name" value="HisK_dim/P_dom"/>
</dbReference>
<sequence length="652" mass="70582">MPSALRSWGPLVLAGVLAALLLALASLQWRWLGQISADERNRMQTSLRTQVTQFTQEFDRELTRAYFWLQADRGPSPVVTAFDSVGHFQRWFTTAPHPGLVRQIYVVSLPPHGDTAGLLSVSRYDREREALVSIPALPAELTPITARLRTMPEPTFDRGPISFVPPVASEGPALVIPRPPVPIVNAGGAIVFSRDERPWDYTIVVLDTTYMRETFLPELLKRHFGDARAAAYRVSIVDRASKAQVFCSDAEASRCAIAAPDASEDFFDVRLREFNRFVVVDDRRGQQPRTGQTAAPSSNASGVGAPGAPSPVEDAARVLPPGNVMVTVQRERATDGDPRRPERQPLWRADFAHQAGSLEAVVASTRRRNLFVSSSVLLLLGASIGMLVISNARARTLAAQQMEFVAGVSHELRTPLAVIRSAAENLADGVVADKDQVQRYGQLIADEGRRLTEMVEQVMEFAGFDAGRTLDVRPVAAVEVVQAAIDSSEPLLSQTDARVDFETPDEPLLVRANHAALARSVQNLISNAVKYGGMDRWVGVRIAPADGRMVGIAVSDHGTGIPESDVPRIFEPFYRGQHALDGGVHGSGLGLSLVDRIVGQHGGRVKVQSTSRGTTFTLLIPSAPEATATAPVVADATLAAVDARLDRRGHAS</sequence>
<dbReference type="AlphaFoldDB" id="A0A143PVY4"/>
<dbReference type="Gene3D" id="1.10.287.130">
    <property type="match status" value="1"/>
</dbReference>
<feature type="compositionally biased region" description="Polar residues" evidence="4">
    <location>
        <begin position="287"/>
        <end position="301"/>
    </location>
</feature>
<keyword evidence="5" id="KW-0812">Transmembrane</keyword>
<evidence type="ECO:0000313" key="8">
    <source>
        <dbReference type="Proteomes" id="UP000076079"/>
    </source>
</evidence>
<dbReference type="Pfam" id="PF00512">
    <property type="entry name" value="HisKA"/>
    <property type="match status" value="1"/>
</dbReference>
<comment type="catalytic activity">
    <reaction evidence="1">
        <text>ATP + protein L-histidine = ADP + protein N-phospho-L-histidine.</text>
        <dbReference type="EC" id="2.7.13.3"/>
    </reaction>
</comment>
<dbReference type="PANTHER" id="PTHR43547">
    <property type="entry name" value="TWO-COMPONENT HISTIDINE KINASE"/>
    <property type="match status" value="1"/>
</dbReference>
<gene>
    <name evidence="7" type="primary">yycG_4</name>
    <name evidence="7" type="ORF">LuPra_06201</name>
</gene>
<keyword evidence="7" id="KW-0418">Kinase</keyword>
<keyword evidence="7" id="KW-0808">Transferase</keyword>
<proteinExistence type="predicted"/>
<dbReference type="SUPFAM" id="SSF47384">
    <property type="entry name" value="Homodimeric domain of signal transducing histidine kinase"/>
    <property type="match status" value="1"/>
</dbReference>
<dbReference type="InterPro" id="IPR004358">
    <property type="entry name" value="Sig_transdc_His_kin-like_C"/>
</dbReference>
<dbReference type="PANTHER" id="PTHR43547:SF2">
    <property type="entry name" value="HYBRID SIGNAL TRANSDUCTION HISTIDINE KINASE C"/>
    <property type="match status" value="1"/>
</dbReference>
<dbReference type="Proteomes" id="UP000076079">
    <property type="component" value="Chromosome"/>
</dbReference>
<evidence type="ECO:0000256" key="1">
    <source>
        <dbReference type="ARBA" id="ARBA00000085"/>
    </source>
</evidence>
<dbReference type="CDD" id="cd00082">
    <property type="entry name" value="HisKA"/>
    <property type="match status" value="1"/>
</dbReference>
<dbReference type="EC" id="2.7.13.3" evidence="2"/>
<keyword evidence="5" id="KW-1133">Transmembrane helix</keyword>
<dbReference type="STRING" id="1855912.LuPra_06201"/>
<evidence type="ECO:0000313" key="7">
    <source>
        <dbReference type="EMBL" id="AMY12917.1"/>
    </source>
</evidence>
<evidence type="ECO:0000256" key="5">
    <source>
        <dbReference type="SAM" id="Phobius"/>
    </source>
</evidence>
<reference evidence="7 8" key="1">
    <citation type="journal article" date="2016" name="Genome Announc.">
        <title>First Complete Genome Sequence of a Subdivision 6 Acidobacterium Strain.</title>
        <authorList>
            <person name="Huang S."/>
            <person name="Vieira S."/>
            <person name="Bunk B."/>
            <person name="Riedel T."/>
            <person name="Sproer C."/>
            <person name="Overmann J."/>
        </authorList>
    </citation>
    <scope>NUCLEOTIDE SEQUENCE [LARGE SCALE GENOMIC DNA]</scope>
    <source>
        <strain evidence="8">DSM 100886 HEG_-6_39</strain>
    </source>
</reference>
<dbReference type="EMBL" id="CP015136">
    <property type="protein sequence ID" value="AMY12917.1"/>
    <property type="molecule type" value="Genomic_DNA"/>
</dbReference>
<feature type="domain" description="Histidine kinase" evidence="6">
    <location>
        <begin position="407"/>
        <end position="624"/>
    </location>
</feature>
<evidence type="ECO:0000256" key="4">
    <source>
        <dbReference type="SAM" id="MobiDB-lite"/>
    </source>
</evidence>
<evidence type="ECO:0000256" key="3">
    <source>
        <dbReference type="ARBA" id="ARBA00022553"/>
    </source>
</evidence>
<dbReference type="PRINTS" id="PR00344">
    <property type="entry name" value="BCTRLSENSOR"/>
</dbReference>
<keyword evidence="8" id="KW-1185">Reference proteome</keyword>
<dbReference type="GO" id="GO:0000155">
    <property type="term" value="F:phosphorelay sensor kinase activity"/>
    <property type="evidence" value="ECO:0007669"/>
    <property type="project" value="InterPro"/>
</dbReference>
<dbReference type="InterPro" id="IPR003594">
    <property type="entry name" value="HATPase_dom"/>
</dbReference>
<dbReference type="InterPro" id="IPR005467">
    <property type="entry name" value="His_kinase_dom"/>
</dbReference>
<dbReference type="KEGG" id="abac:LuPra_06201"/>
<dbReference type="PROSITE" id="PS50109">
    <property type="entry name" value="HIS_KIN"/>
    <property type="match status" value="1"/>
</dbReference>
<evidence type="ECO:0000259" key="6">
    <source>
        <dbReference type="PROSITE" id="PS50109"/>
    </source>
</evidence>
<dbReference type="SMART" id="SM00388">
    <property type="entry name" value="HisKA"/>
    <property type="match status" value="1"/>
</dbReference>
<dbReference type="Pfam" id="PF02518">
    <property type="entry name" value="HATPase_c"/>
    <property type="match status" value="1"/>
</dbReference>
<dbReference type="OrthoDB" id="127658at2"/>
<keyword evidence="3" id="KW-0597">Phosphoprotein</keyword>
<protein>
    <recommendedName>
        <fullName evidence="2">histidine kinase</fullName>
        <ecNumber evidence="2">2.7.13.3</ecNumber>
    </recommendedName>
</protein>
<dbReference type="InterPro" id="IPR036097">
    <property type="entry name" value="HisK_dim/P_sf"/>
</dbReference>
<reference evidence="8" key="2">
    <citation type="submission" date="2016-04" db="EMBL/GenBank/DDBJ databases">
        <title>First Complete Genome Sequence of a Subdivision 6 Acidobacterium.</title>
        <authorList>
            <person name="Huang S."/>
            <person name="Vieira S."/>
            <person name="Bunk B."/>
            <person name="Riedel T."/>
            <person name="Sproeer C."/>
            <person name="Overmann J."/>
        </authorList>
    </citation>
    <scope>NUCLEOTIDE SEQUENCE [LARGE SCALE GENOMIC DNA]</scope>
    <source>
        <strain evidence="8">DSM 100886 HEG_-6_39</strain>
    </source>
</reference>
<organism evidence="7 8">
    <name type="scientific">Luteitalea pratensis</name>
    <dbReference type="NCBI Taxonomy" id="1855912"/>
    <lineage>
        <taxon>Bacteria</taxon>
        <taxon>Pseudomonadati</taxon>
        <taxon>Acidobacteriota</taxon>
        <taxon>Vicinamibacteria</taxon>
        <taxon>Vicinamibacterales</taxon>
        <taxon>Vicinamibacteraceae</taxon>
        <taxon>Luteitalea</taxon>
    </lineage>
</organism>
<dbReference type="Gene3D" id="3.30.565.10">
    <property type="entry name" value="Histidine kinase-like ATPase, C-terminal domain"/>
    <property type="match status" value="1"/>
</dbReference>
<keyword evidence="5" id="KW-0472">Membrane</keyword>
<accession>A0A143PVY4</accession>
<evidence type="ECO:0000256" key="2">
    <source>
        <dbReference type="ARBA" id="ARBA00012438"/>
    </source>
</evidence>
<dbReference type="RefSeq" id="WP_110174330.1">
    <property type="nucleotide sequence ID" value="NZ_CP015136.1"/>
</dbReference>
<dbReference type="SMART" id="SM00387">
    <property type="entry name" value="HATPase_c"/>
    <property type="match status" value="1"/>
</dbReference>
<dbReference type="InterPro" id="IPR036890">
    <property type="entry name" value="HATPase_C_sf"/>
</dbReference>
<dbReference type="SUPFAM" id="SSF55874">
    <property type="entry name" value="ATPase domain of HSP90 chaperone/DNA topoisomerase II/histidine kinase"/>
    <property type="match status" value="1"/>
</dbReference>
<name>A0A143PVY4_LUTPR</name>
<feature type="region of interest" description="Disordered" evidence="4">
    <location>
        <begin position="282"/>
        <end position="311"/>
    </location>
</feature>
<feature type="transmembrane region" description="Helical" evidence="5">
    <location>
        <begin position="370"/>
        <end position="389"/>
    </location>
</feature>
<dbReference type="CDD" id="cd00075">
    <property type="entry name" value="HATPase"/>
    <property type="match status" value="1"/>
</dbReference>